<sequence length="550" mass="61319">MPEVQTISLYRYSGSKALIQPFGKSDWELFQHVSNPHLQKALKTLRNGDCCRLKFQSQNIWSDHQGASVLSRQVFLDLVKAMQRQHMQLLCCADLNIVGASAGTFFFQKEPEDRQTQLACLQLGHVDKVRIVQLPESEIEAFGRILSTNWKYGVSVNNKYGLRGYKLNGQPWMAMETSNSKHIDVCKLVISMLRYMESNGWSRVVPFDCTTSDYDADSLLFFRDGLGFEQPKSEFCAVALERMHKIRLIGSSDELSRSAFESAVRKHWRSGVSETNNFQDSRQIKCIGRPWYPHTTEENIASAKLVCGVLQELWSLGWRWHCAIDMSVSVEDKSTFFLSRNNLTATSDDGSQIGCLQPKGSGKVNIVSFPKSILQRVIVGIQRKNWNVPLLKIEMHGANCATVKFQCADLHRGCSTNQMIRTDKIYTDLLTIVGGSSEGVTILGSADISGQHSSSNDSMASSLDTDAFFFSFATSGGAVPMTPEVRNVNRNSISSGAHTPQTFLVTIPPNIYPGMQFTVNANGQRFMVTCPPDAGPNRKVRIVPPPPFSS</sequence>
<evidence type="ECO:0000313" key="1">
    <source>
        <dbReference type="EMBL" id="OEU08282.1"/>
    </source>
</evidence>
<dbReference type="InParanoid" id="A0A1E7EQS6"/>
<dbReference type="Proteomes" id="UP000095751">
    <property type="component" value="Unassembled WGS sequence"/>
</dbReference>
<dbReference type="PANTHER" id="PTHR38696">
    <property type="entry name" value="MEDIATOR OF RNA POLYMERASE II TRANSCRIPTION SUBUNIT 13"/>
    <property type="match status" value="1"/>
</dbReference>
<evidence type="ECO:0000313" key="2">
    <source>
        <dbReference type="Proteomes" id="UP000095751"/>
    </source>
</evidence>
<dbReference type="OrthoDB" id="58379at2759"/>
<dbReference type="KEGG" id="fcy:FRACYDRAFT_250071"/>
<accession>A0A1E7EQS6</accession>
<proteinExistence type="predicted"/>
<organism evidence="1 2">
    <name type="scientific">Fragilariopsis cylindrus CCMP1102</name>
    <dbReference type="NCBI Taxonomy" id="635003"/>
    <lineage>
        <taxon>Eukaryota</taxon>
        <taxon>Sar</taxon>
        <taxon>Stramenopiles</taxon>
        <taxon>Ochrophyta</taxon>
        <taxon>Bacillariophyta</taxon>
        <taxon>Bacillariophyceae</taxon>
        <taxon>Bacillariophycidae</taxon>
        <taxon>Bacillariales</taxon>
        <taxon>Bacillariaceae</taxon>
        <taxon>Fragilariopsis</taxon>
    </lineage>
</organism>
<dbReference type="AlphaFoldDB" id="A0A1E7EQS6"/>
<keyword evidence="2" id="KW-1185">Reference proteome</keyword>
<name>A0A1E7EQS6_9STRA</name>
<protein>
    <submittedName>
        <fullName evidence="1">Uncharacterized protein</fullName>
    </submittedName>
</protein>
<dbReference type="PANTHER" id="PTHR38696:SF1">
    <property type="entry name" value="MEDIATOR OF RNA POLYMERASE II TRANSCRIPTION SUBUNIT 13"/>
    <property type="match status" value="1"/>
</dbReference>
<gene>
    <name evidence="1" type="ORF">FRACYDRAFT_250071</name>
</gene>
<dbReference type="EMBL" id="KV784381">
    <property type="protein sequence ID" value="OEU08282.1"/>
    <property type="molecule type" value="Genomic_DNA"/>
</dbReference>
<reference evidence="1 2" key="1">
    <citation type="submission" date="2016-09" db="EMBL/GenBank/DDBJ databases">
        <title>Extensive genetic diversity and differential bi-allelic expression allows diatom success in the polar Southern Ocean.</title>
        <authorList>
            <consortium name="DOE Joint Genome Institute"/>
            <person name="Mock T."/>
            <person name="Otillar R.P."/>
            <person name="Strauss J."/>
            <person name="Dupont C."/>
            <person name="Frickenhaus S."/>
            <person name="Maumus F."/>
            <person name="Mcmullan M."/>
            <person name="Sanges R."/>
            <person name="Schmutz J."/>
            <person name="Toseland A."/>
            <person name="Valas R."/>
            <person name="Veluchamy A."/>
            <person name="Ward B.J."/>
            <person name="Allen A."/>
            <person name="Barry K."/>
            <person name="Falciatore A."/>
            <person name="Ferrante M."/>
            <person name="Fortunato A.E."/>
            <person name="Gloeckner G."/>
            <person name="Gruber A."/>
            <person name="Hipkin R."/>
            <person name="Janech M."/>
            <person name="Kroth P."/>
            <person name="Leese F."/>
            <person name="Lindquist E."/>
            <person name="Lyon B.R."/>
            <person name="Martin J."/>
            <person name="Mayer C."/>
            <person name="Parker M."/>
            <person name="Quesneville H."/>
            <person name="Raymond J."/>
            <person name="Uhlig C."/>
            <person name="Valentin K.U."/>
            <person name="Worden A.Z."/>
            <person name="Armbrust E.V."/>
            <person name="Bowler C."/>
            <person name="Green B."/>
            <person name="Moulton V."/>
            <person name="Van Oosterhout C."/>
            <person name="Grigoriev I."/>
        </authorList>
    </citation>
    <scope>NUCLEOTIDE SEQUENCE [LARGE SCALE GENOMIC DNA]</scope>
    <source>
        <strain evidence="1 2">CCMP1102</strain>
    </source>
</reference>